<evidence type="ECO:0000313" key="2">
    <source>
        <dbReference type="EMBL" id="ANU57641.1"/>
    </source>
</evidence>
<dbReference type="AlphaFoldDB" id="A0A1C7H0U6"/>
<keyword evidence="1" id="KW-0472">Membrane</keyword>
<dbReference type="Proteomes" id="UP000092631">
    <property type="component" value="Chromosome"/>
</dbReference>
<dbReference type="KEGG" id="bcae:A4V03_08720"/>
<feature type="transmembrane region" description="Helical" evidence="1">
    <location>
        <begin position="113"/>
        <end position="133"/>
    </location>
</feature>
<feature type="transmembrane region" description="Helical" evidence="1">
    <location>
        <begin position="140"/>
        <end position="161"/>
    </location>
</feature>
<organism evidence="2 3">
    <name type="scientific">Bacteroides caecimuris</name>
    <dbReference type="NCBI Taxonomy" id="1796613"/>
    <lineage>
        <taxon>Bacteria</taxon>
        <taxon>Pseudomonadati</taxon>
        <taxon>Bacteroidota</taxon>
        <taxon>Bacteroidia</taxon>
        <taxon>Bacteroidales</taxon>
        <taxon>Bacteroidaceae</taxon>
        <taxon>Bacteroides</taxon>
    </lineage>
</organism>
<keyword evidence="1" id="KW-1133">Transmembrane helix</keyword>
<feature type="transmembrane region" description="Helical" evidence="1">
    <location>
        <begin position="42"/>
        <end position="60"/>
    </location>
</feature>
<keyword evidence="1" id="KW-0812">Transmembrane</keyword>
<protein>
    <submittedName>
        <fullName evidence="2">Uncharacterized protein</fullName>
    </submittedName>
</protein>
<dbReference type="RefSeq" id="WP_065538627.1">
    <property type="nucleotide sequence ID" value="NZ_CAPDLJ010000077.1"/>
</dbReference>
<gene>
    <name evidence="2" type="ORF">A4V03_08720</name>
</gene>
<proteinExistence type="predicted"/>
<name>A0A1C7H0U6_9BACE</name>
<keyword evidence="3" id="KW-1185">Reference proteome</keyword>
<evidence type="ECO:0000313" key="3">
    <source>
        <dbReference type="Proteomes" id="UP000092631"/>
    </source>
</evidence>
<dbReference type="GeneID" id="82187221"/>
<feature type="transmembrane region" description="Helical" evidence="1">
    <location>
        <begin position="6"/>
        <end position="22"/>
    </location>
</feature>
<feature type="transmembrane region" description="Helical" evidence="1">
    <location>
        <begin position="181"/>
        <end position="210"/>
    </location>
</feature>
<dbReference type="EMBL" id="CP015401">
    <property type="protein sequence ID" value="ANU57641.1"/>
    <property type="molecule type" value="Genomic_DNA"/>
</dbReference>
<accession>A0A1C7H0U6</accession>
<reference evidence="3" key="1">
    <citation type="submission" date="2016-04" db="EMBL/GenBank/DDBJ databases">
        <title>Complete Genome Sequences of Twelve Strains of a Stable Defined Moderately Diverse Mouse Microbiota 2 (sDMDMm2).</title>
        <authorList>
            <person name="Uchimura Y."/>
            <person name="Wyss M."/>
            <person name="Brugiroux S."/>
            <person name="Limenitakis J.P."/>
            <person name="Stecher B."/>
            <person name="McCoy K.D."/>
            <person name="Macpherson A.J."/>
        </authorList>
    </citation>
    <scope>NUCLEOTIDE SEQUENCE [LARGE SCALE GENOMIC DNA]</scope>
    <source>
        <strain evidence="3">I48</strain>
    </source>
</reference>
<sequence>MGSIFIAIIIGSIVGLCFVLVVRNRIQEIENVSFEKKTVERLLVISQLHIMYACIIYGYICSITPELMPEDQTVRSFFQDHELIGGIVEELTGANLNPDIDAIHDRVQMGKTYGLIFMIILIILASIEGIGLVNRRINRWVIEAIAIGTSIGCYFCFQYAVDLQKEVMSNSTILQLTDITAGFLGVGGFSSMFINMFEFAFWIILFALFINHLLYHRALNKYYTSNR</sequence>
<evidence type="ECO:0000256" key="1">
    <source>
        <dbReference type="SAM" id="Phobius"/>
    </source>
</evidence>